<evidence type="ECO:0000256" key="16">
    <source>
        <dbReference type="SAM" id="Phobius"/>
    </source>
</evidence>
<evidence type="ECO:0000256" key="15">
    <source>
        <dbReference type="ARBA" id="ARBA00023180"/>
    </source>
</evidence>
<keyword evidence="15" id="KW-0325">Glycoprotein</keyword>
<dbReference type="InterPro" id="IPR013130">
    <property type="entry name" value="Fe3_Rdtase_TM_dom"/>
</dbReference>
<evidence type="ECO:0000256" key="6">
    <source>
        <dbReference type="ARBA" id="ARBA00022630"/>
    </source>
</evidence>
<keyword evidence="13" id="KW-0406">Ion transport</keyword>
<comment type="subcellular location">
    <subcellularLocation>
        <location evidence="2">Membrane</location>
        <topology evidence="2">Multi-pass membrane protein</topology>
    </subcellularLocation>
</comment>
<comment type="caution">
    <text evidence="19">The sequence shown here is derived from an EMBL/GenBank/DDBJ whole genome shotgun (WGS) entry which is preliminary data.</text>
</comment>
<comment type="cofactor">
    <cofactor evidence="1">
        <name>FAD</name>
        <dbReference type="ChEBI" id="CHEBI:57692"/>
    </cofactor>
</comment>
<dbReference type="InterPro" id="IPR039261">
    <property type="entry name" value="FNR_nucleotide-bd"/>
</dbReference>
<evidence type="ECO:0000256" key="11">
    <source>
        <dbReference type="ARBA" id="ARBA00023002"/>
    </source>
</evidence>
<accession>A0A8H8DD80</accession>
<keyword evidence="17" id="KW-0732">Signal</keyword>
<evidence type="ECO:0000256" key="10">
    <source>
        <dbReference type="ARBA" id="ARBA00022989"/>
    </source>
</evidence>
<evidence type="ECO:0000256" key="4">
    <source>
        <dbReference type="ARBA" id="ARBA00022448"/>
    </source>
</evidence>
<feature type="transmembrane region" description="Helical" evidence="16">
    <location>
        <begin position="275"/>
        <end position="294"/>
    </location>
</feature>
<protein>
    <recommendedName>
        <fullName evidence="18">FAD-binding FR-type domain-containing protein</fullName>
    </recommendedName>
</protein>
<feature type="transmembrane region" description="Helical" evidence="16">
    <location>
        <begin position="315"/>
        <end position="332"/>
    </location>
</feature>
<dbReference type="Gene3D" id="3.40.50.80">
    <property type="entry name" value="Nucleotide-binding domain of ferredoxin-NADP reductase (FNR) module"/>
    <property type="match status" value="1"/>
</dbReference>
<sequence>MQKTGYLVCILLGFLSLVNAELAPYEKLGKKRIFYACTNQIMSEVSFCPPTETSCQCENKNYMATIAGCLRDAKEALNFTTNFMHENCVYYNVTVADDWYDNAIQLYDEKAKPASEIPNFNMSVPIDIPFVLNKTMLGMYQEAFKRFYDNYDNSVYYGAGMLGYWLLVLILGAIFNWTKILFPNFTKKMTNPVVNWWRQYVSMPATFKVKKSQEQNFLRYFGFLIPSRLESLVIFLFYCVTIWLHAMNSKAIEGDPVFDTKYKAELRYVSDRTGITATLMMPLVFLYAGRNNFLQWLVQWDYSTFMAYHRHTARVMFALAVIHSVGYTILVYDTYAEDAAETYFFWGIIATTVGGLIMIQGFFYLRRRWYEIFLFLHIVLAALWVVGLWVHVRELGFIWLVYPAIAVWCFDRLVRIGRLVVFGFPHAEVTLLADETLKVVVPKPSYWHSIPGGHAFIHFIKPTYFWQSHPFTFTESVESKDSIILYCKVKGGITHSLYQSLVKAPGRTCKIRVSCEGPYGEPTPARYSDTAVFLAGGNGIPGLYSEVVDIAERTANSDNKLKLTWVVREWRSIYWFYEELLHLRNTKIETTVYISQPKSYTFIEEFDNRFAGLKRLSSDGSIEFKADLNKDDIKVEELSASEKQSSTDEMVRIDEPVREDDGSYHRIVDIIKSELSHVKFVEGRPNIEELIPQEIHESNGSISFVTCGHPAMVDQVRYYCAKNVSNKEKKRVDFYEQIQVWA</sequence>
<keyword evidence="20" id="KW-1185">Reference proteome</keyword>
<keyword evidence="14 16" id="KW-0472">Membrane</keyword>
<keyword evidence="4" id="KW-0813">Transport</keyword>
<feature type="transmembrane region" description="Helical" evidence="16">
    <location>
        <begin position="344"/>
        <end position="365"/>
    </location>
</feature>
<evidence type="ECO:0000256" key="9">
    <source>
        <dbReference type="ARBA" id="ARBA00022982"/>
    </source>
</evidence>
<comment type="similarity">
    <text evidence="3">Belongs to the ferric reductase (FRE) family.</text>
</comment>
<gene>
    <name evidence="19" type="ORF">I9W82_001398</name>
</gene>
<dbReference type="Proteomes" id="UP000669133">
    <property type="component" value="Unassembled WGS sequence"/>
</dbReference>
<dbReference type="SFLD" id="SFLDS00052">
    <property type="entry name" value="Ferric_Reductase_Domain"/>
    <property type="match status" value="1"/>
</dbReference>
<feature type="domain" description="FAD-binding FR-type" evidence="18">
    <location>
        <begin position="406"/>
        <end position="525"/>
    </location>
</feature>
<evidence type="ECO:0000256" key="8">
    <source>
        <dbReference type="ARBA" id="ARBA00022827"/>
    </source>
</evidence>
<dbReference type="GO" id="GO:0006826">
    <property type="term" value="P:iron ion transport"/>
    <property type="evidence" value="ECO:0007669"/>
    <property type="project" value="UniProtKB-KW"/>
</dbReference>
<keyword evidence="6" id="KW-0285">Flavoprotein</keyword>
<keyword evidence="8" id="KW-0274">FAD</keyword>
<feature type="transmembrane region" description="Helical" evidence="16">
    <location>
        <begin position="372"/>
        <end position="390"/>
    </location>
</feature>
<evidence type="ECO:0000313" key="19">
    <source>
        <dbReference type="EMBL" id="KAG5422303.1"/>
    </source>
</evidence>
<dbReference type="GO" id="GO:0015677">
    <property type="term" value="P:copper ion import"/>
    <property type="evidence" value="ECO:0007669"/>
    <property type="project" value="TreeGrafter"/>
</dbReference>
<evidence type="ECO:0000256" key="3">
    <source>
        <dbReference type="ARBA" id="ARBA00006278"/>
    </source>
</evidence>
<evidence type="ECO:0000256" key="17">
    <source>
        <dbReference type="SAM" id="SignalP"/>
    </source>
</evidence>
<dbReference type="RefSeq" id="XP_067551419.1">
    <property type="nucleotide sequence ID" value="XM_067690138.1"/>
</dbReference>
<evidence type="ECO:0000256" key="12">
    <source>
        <dbReference type="ARBA" id="ARBA00023004"/>
    </source>
</evidence>
<dbReference type="Pfam" id="PF01794">
    <property type="entry name" value="Ferric_reduct"/>
    <property type="match status" value="1"/>
</dbReference>
<evidence type="ECO:0000256" key="14">
    <source>
        <dbReference type="ARBA" id="ARBA00023136"/>
    </source>
</evidence>
<dbReference type="GeneID" id="93650027"/>
<proteinExistence type="inferred from homology"/>
<evidence type="ECO:0000256" key="1">
    <source>
        <dbReference type="ARBA" id="ARBA00001974"/>
    </source>
</evidence>
<evidence type="ECO:0000256" key="7">
    <source>
        <dbReference type="ARBA" id="ARBA00022692"/>
    </source>
</evidence>
<feature type="transmembrane region" description="Helical" evidence="16">
    <location>
        <begin position="220"/>
        <end position="244"/>
    </location>
</feature>
<organism evidence="19 20">
    <name type="scientific">Candida metapsilosis</name>
    <dbReference type="NCBI Taxonomy" id="273372"/>
    <lineage>
        <taxon>Eukaryota</taxon>
        <taxon>Fungi</taxon>
        <taxon>Dikarya</taxon>
        <taxon>Ascomycota</taxon>
        <taxon>Saccharomycotina</taxon>
        <taxon>Pichiomycetes</taxon>
        <taxon>Debaryomycetaceae</taxon>
        <taxon>Candida/Lodderomyces clade</taxon>
        <taxon>Candida</taxon>
    </lineage>
</organism>
<dbReference type="EMBL" id="JAEOAQ010000001">
    <property type="protein sequence ID" value="KAG5422303.1"/>
    <property type="molecule type" value="Genomic_DNA"/>
</dbReference>
<dbReference type="Pfam" id="PF08022">
    <property type="entry name" value="FAD_binding_8"/>
    <property type="match status" value="1"/>
</dbReference>
<dbReference type="PANTHER" id="PTHR32361:SF9">
    <property type="entry name" value="FERRIC REDUCTASE TRANSMEMBRANE COMPONENT 3-RELATED"/>
    <property type="match status" value="1"/>
</dbReference>
<reference evidence="19 20" key="1">
    <citation type="submission" date="2020-12" db="EMBL/GenBank/DDBJ databases">
        <title>Effect of drift, selection, and recombination on the evolution of hybrid genomes in Candida yeast pathogens.</title>
        <authorList>
            <person name="Mixao V."/>
            <person name="Ksiezopolska E."/>
            <person name="Saus E."/>
            <person name="Boekhout T."/>
            <person name="Gacser A."/>
            <person name="Gabaldon T."/>
        </authorList>
    </citation>
    <scope>NUCLEOTIDE SEQUENCE [LARGE SCALE GENOMIC DNA]</scope>
    <source>
        <strain evidence="19 20">BP57</strain>
    </source>
</reference>
<name>A0A8H8DD80_9ASCO</name>
<dbReference type="FunFam" id="3.40.50.80:FF:000046">
    <property type="entry name" value="Probable ferric reductase transmembrane component"/>
    <property type="match status" value="1"/>
</dbReference>
<dbReference type="Pfam" id="PF08030">
    <property type="entry name" value="NAD_binding_6"/>
    <property type="match status" value="1"/>
</dbReference>
<evidence type="ECO:0000256" key="2">
    <source>
        <dbReference type="ARBA" id="ARBA00004141"/>
    </source>
</evidence>
<evidence type="ECO:0000313" key="20">
    <source>
        <dbReference type="Proteomes" id="UP000669133"/>
    </source>
</evidence>
<dbReference type="PROSITE" id="PS51384">
    <property type="entry name" value="FAD_FR"/>
    <property type="match status" value="1"/>
</dbReference>
<dbReference type="InterPro" id="IPR013112">
    <property type="entry name" value="FAD-bd_8"/>
</dbReference>
<dbReference type="InterPro" id="IPR051410">
    <property type="entry name" value="Ferric/Cupric_Reductase"/>
</dbReference>
<keyword evidence="9" id="KW-0249">Electron transport</keyword>
<feature type="transmembrane region" description="Helical" evidence="16">
    <location>
        <begin position="155"/>
        <end position="178"/>
    </location>
</feature>
<evidence type="ECO:0000256" key="5">
    <source>
        <dbReference type="ARBA" id="ARBA00022496"/>
    </source>
</evidence>
<dbReference type="InterPro" id="IPR017927">
    <property type="entry name" value="FAD-bd_FR_type"/>
</dbReference>
<dbReference type="OrthoDB" id="167398at2759"/>
<dbReference type="PANTHER" id="PTHR32361">
    <property type="entry name" value="FERRIC/CUPRIC REDUCTASE TRANSMEMBRANE COMPONENT"/>
    <property type="match status" value="1"/>
</dbReference>
<keyword evidence="12" id="KW-0408">Iron</keyword>
<dbReference type="GO" id="GO:0005886">
    <property type="term" value="C:plasma membrane"/>
    <property type="evidence" value="ECO:0007669"/>
    <property type="project" value="TreeGrafter"/>
</dbReference>
<dbReference type="CDD" id="cd06186">
    <property type="entry name" value="NOX_Duox_like_FAD_NADP"/>
    <property type="match status" value="1"/>
</dbReference>
<keyword evidence="5" id="KW-0410">Iron transport</keyword>
<keyword evidence="7 16" id="KW-0812">Transmembrane</keyword>
<keyword evidence="11" id="KW-0560">Oxidoreductase</keyword>
<keyword evidence="10 16" id="KW-1133">Transmembrane helix</keyword>
<dbReference type="InterPro" id="IPR013121">
    <property type="entry name" value="Fe_red_NAD-bd_6"/>
</dbReference>
<dbReference type="SUPFAM" id="SSF52343">
    <property type="entry name" value="Ferredoxin reductase-like, C-terminal NADP-linked domain"/>
    <property type="match status" value="1"/>
</dbReference>
<dbReference type="SFLD" id="SFLDG01168">
    <property type="entry name" value="Ferric_reductase_subgroup_(FRE"/>
    <property type="match status" value="1"/>
</dbReference>
<evidence type="ECO:0000256" key="13">
    <source>
        <dbReference type="ARBA" id="ARBA00023065"/>
    </source>
</evidence>
<evidence type="ECO:0000259" key="18">
    <source>
        <dbReference type="PROSITE" id="PS51384"/>
    </source>
</evidence>
<dbReference type="GO" id="GO:0000293">
    <property type="term" value="F:ferric-chelate reductase activity"/>
    <property type="evidence" value="ECO:0007669"/>
    <property type="project" value="UniProtKB-ARBA"/>
</dbReference>
<feature type="chain" id="PRO_5034075976" description="FAD-binding FR-type domain-containing protein" evidence="17">
    <location>
        <begin position="21"/>
        <end position="742"/>
    </location>
</feature>
<feature type="signal peptide" evidence="17">
    <location>
        <begin position="1"/>
        <end position="20"/>
    </location>
</feature>
<dbReference type="GO" id="GO:0006879">
    <property type="term" value="P:intracellular iron ion homeostasis"/>
    <property type="evidence" value="ECO:0007669"/>
    <property type="project" value="TreeGrafter"/>
</dbReference>
<dbReference type="AlphaFoldDB" id="A0A8H8DD80"/>